<reference evidence="3 4" key="1">
    <citation type="submission" date="2022-04" db="EMBL/GenBank/DDBJ databases">
        <title>Chromosome-level reference genomes for two strains of Caenorhabditis briggsae: an improved platform for comparative genomics.</title>
        <authorList>
            <person name="Stevens L."/>
            <person name="Andersen E."/>
        </authorList>
    </citation>
    <scope>NUCLEOTIDE SEQUENCE [LARGE SCALE GENOMIC DNA]</scope>
    <source>
        <strain evidence="3">VX34</strain>
        <tissue evidence="3">Whole-organism</tissue>
    </source>
</reference>
<dbReference type="Proteomes" id="UP000829354">
    <property type="component" value="Chromosome V"/>
</dbReference>
<name>A0AAE9JMG6_CAEBR</name>
<dbReference type="GO" id="GO:0016491">
    <property type="term" value="F:oxidoreductase activity"/>
    <property type="evidence" value="ECO:0007669"/>
    <property type="project" value="InterPro"/>
</dbReference>
<gene>
    <name evidence="3" type="ORF">L5515_007623</name>
</gene>
<dbReference type="SUPFAM" id="SSF54373">
    <property type="entry name" value="FAD-linked reductases, C-terminal domain"/>
    <property type="match status" value="1"/>
</dbReference>
<organism evidence="3 4">
    <name type="scientific">Caenorhabditis briggsae</name>
    <dbReference type="NCBI Taxonomy" id="6238"/>
    <lineage>
        <taxon>Eukaryota</taxon>
        <taxon>Metazoa</taxon>
        <taxon>Ecdysozoa</taxon>
        <taxon>Nematoda</taxon>
        <taxon>Chromadorea</taxon>
        <taxon>Rhabditida</taxon>
        <taxon>Rhabditina</taxon>
        <taxon>Rhabditomorpha</taxon>
        <taxon>Rhabditoidea</taxon>
        <taxon>Rhabditidae</taxon>
        <taxon>Peloderinae</taxon>
        <taxon>Caenorhabditis</taxon>
    </lineage>
</organism>
<accession>A0AAE9JMG6</accession>
<dbReference type="AlphaFoldDB" id="A0AAE9JMG6"/>
<feature type="domain" description="Amine oxidase" evidence="2">
    <location>
        <begin position="29"/>
        <end position="467"/>
    </location>
</feature>
<keyword evidence="1" id="KW-0732">Signal</keyword>
<dbReference type="Pfam" id="PF01593">
    <property type="entry name" value="Amino_oxidase"/>
    <property type="match status" value="1"/>
</dbReference>
<dbReference type="InterPro" id="IPR002937">
    <property type="entry name" value="Amino_oxidase"/>
</dbReference>
<proteinExistence type="predicted"/>
<dbReference type="InterPro" id="IPR050281">
    <property type="entry name" value="Flavin_monoamine_oxidase"/>
</dbReference>
<evidence type="ECO:0000256" key="1">
    <source>
        <dbReference type="SAM" id="SignalP"/>
    </source>
</evidence>
<dbReference type="EMBL" id="CP092624">
    <property type="protein sequence ID" value="UMM34633.1"/>
    <property type="molecule type" value="Genomic_DNA"/>
</dbReference>
<dbReference type="PANTHER" id="PTHR10742">
    <property type="entry name" value="FLAVIN MONOAMINE OXIDASE"/>
    <property type="match status" value="1"/>
</dbReference>
<evidence type="ECO:0000313" key="3">
    <source>
        <dbReference type="EMBL" id="UMM34633.1"/>
    </source>
</evidence>
<dbReference type="Gene3D" id="3.50.50.60">
    <property type="entry name" value="FAD/NAD(P)-binding domain"/>
    <property type="match status" value="1"/>
</dbReference>
<dbReference type="InterPro" id="IPR036188">
    <property type="entry name" value="FAD/NAD-bd_sf"/>
</dbReference>
<keyword evidence="4" id="KW-1185">Reference proteome</keyword>
<dbReference type="PANTHER" id="PTHR10742:SF407">
    <property type="entry name" value="AMINE OXIDASE DOMAIN-CONTAINING PROTEIN"/>
    <property type="match status" value="1"/>
</dbReference>
<evidence type="ECO:0000259" key="2">
    <source>
        <dbReference type="Pfam" id="PF01593"/>
    </source>
</evidence>
<dbReference type="Gene3D" id="3.90.660.10">
    <property type="match status" value="1"/>
</dbReference>
<protein>
    <recommendedName>
        <fullName evidence="2">Amine oxidase domain-containing protein</fullName>
    </recommendedName>
</protein>
<feature type="chain" id="PRO_5042069766" description="Amine oxidase domain-containing protein" evidence="1">
    <location>
        <begin position="18"/>
        <end position="474"/>
    </location>
</feature>
<feature type="signal peptide" evidence="1">
    <location>
        <begin position="1"/>
        <end position="17"/>
    </location>
</feature>
<sequence>MKTLLLLICSLCGYVQGQNITVAIIGAGFAGLRAAQRFEQLGINYMIFEGSDRVGGRVFPFSYQSGYLQYGAEYVNGEDNEIYETVKKNNLLSATEIDEEGYETVVYGQEVNNKMYKIWDKFESSTNEKLERDGARKEVKNQSVSERIDFYFSDFMKAQKLSQSEQTVMQNMNKLFKNQYQLEWSAPSTDLCLRNFDTWDSGVDSEATLNEIGFKSILDELASKVPKTKIGMSSKVVNVDYTGTKVKIMLSNGQYFLFDSVIITASLGYLKKHKTTLFTPALSVSKSAAIDRFGFGNNMKIFLEYNDPWWPNGMSTIQISGRVGNTETSNSLEDDLMVFQPFLWARKILVAWVAGNGPLEASKLTDSQLMTVLDNHLDTNLKNVYIVSKIQRIHRHSWISDEFALGSYSYISNKSCQSNTDDIKLMRDPILTNRRPVICFAGEHTDSEMFQTVVGAARSGLREADRIANYYSLL</sequence>
<evidence type="ECO:0000313" key="4">
    <source>
        <dbReference type="Proteomes" id="UP000829354"/>
    </source>
</evidence>
<dbReference type="SUPFAM" id="SSF51905">
    <property type="entry name" value="FAD/NAD(P)-binding domain"/>
    <property type="match status" value="1"/>
</dbReference>